<evidence type="ECO:0000313" key="1">
    <source>
        <dbReference type="EMBL" id="CAJ0571938.1"/>
    </source>
</evidence>
<name>A0AA36CPH8_9BILA</name>
<comment type="caution">
    <text evidence="1">The sequence shown here is derived from an EMBL/GenBank/DDBJ whole genome shotgun (WGS) entry which is preliminary data.</text>
</comment>
<reference evidence="1" key="1">
    <citation type="submission" date="2023-06" db="EMBL/GenBank/DDBJ databases">
        <authorList>
            <person name="Delattre M."/>
        </authorList>
    </citation>
    <scope>NUCLEOTIDE SEQUENCE</scope>
    <source>
        <strain evidence="1">AF72</strain>
    </source>
</reference>
<evidence type="ECO:0000313" key="2">
    <source>
        <dbReference type="Proteomes" id="UP001177023"/>
    </source>
</evidence>
<feature type="non-terminal residue" evidence="1">
    <location>
        <position position="1"/>
    </location>
</feature>
<protein>
    <submittedName>
        <fullName evidence="1">Uncharacterized protein</fullName>
    </submittedName>
</protein>
<dbReference type="PANTHER" id="PTHR21749:SF8">
    <property type="entry name" value="ACTIVIN_RECP DOMAIN-CONTAINING PROTEIN"/>
    <property type="match status" value="1"/>
</dbReference>
<dbReference type="EMBL" id="CATQJA010002587">
    <property type="protein sequence ID" value="CAJ0571938.1"/>
    <property type="molecule type" value="Genomic_DNA"/>
</dbReference>
<sequence>MRQFLGIFVFLPVCFSIVCYNGLKVIQGTSIGDNTVTCGSAAQCYNMSAQAGQYLDVVKAGCSLWRCLFASNRCISTTFQKIPISIDKKQITGNTNAEPSEEEVAEMQKIRTQFAAAGVDEDAPRSTRSVLEATMPGEEVAIDDIQATPSA</sequence>
<dbReference type="Proteomes" id="UP001177023">
    <property type="component" value="Unassembled WGS sequence"/>
</dbReference>
<dbReference type="PANTHER" id="PTHR21749">
    <property type="entry name" value="PRION-LIKE- Q/N-RICH -DOMAIN-BEARING PROTEIN PROTEIN 24"/>
    <property type="match status" value="1"/>
</dbReference>
<organism evidence="1 2">
    <name type="scientific">Mesorhabditis spiculigera</name>
    <dbReference type="NCBI Taxonomy" id="96644"/>
    <lineage>
        <taxon>Eukaryota</taxon>
        <taxon>Metazoa</taxon>
        <taxon>Ecdysozoa</taxon>
        <taxon>Nematoda</taxon>
        <taxon>Chromadorea</taxon>
        <taxon>Rhabditida</taxon>
        <taxon>Rhabditina</taxon>
        <taxon>Rhabditomorpha</taxon>
        <taxon>Rhabditoidea</taxon>
        <taxon>Rhabditidae</taxon>
        <taxon>Mesorhabditinae</taxon>
        <taxon>Mesorhabditis</taxon>
    </lineage>
</organism>
<proteinExistence type="predicted"/>
<gene>
    <name evidence="1" type="ORF">MSPICULIGERA_LOCUS10335</name>
</gene>
<keyword evidence="2" id="KW-1185">Reference proteome</keyword>
<dbReference type="AlphaFoldDB" id="A0AA36CPH8"/>
<accession>A0AA36CPH8</accession>